<gene>
    <name evidence="1" type="ORF">Vretifemale_18749</name>
</gene>
<evidence type="ECO:0008006" key="3">
    <source>
        <dbReference type="Google" id="ProtNLM"/>
    </source>
</evidence>
<organism evidence="1 2">
    <name type="scientific">Volvox reticuliferus</name>
    <dbReference type="NCBI Taxonomy" id="1737510"/>
    <lineage>
        <taxon>Eukaryota</taxon>
        <taxon>Viridiplantae</taxon>
        <taxon>Chlorophyta</taxon>
        <taxon>core chlorophytes</taxon>
        <taxon>Chlorophyceae</taxon>
        <taxon>CS clade</taxon>
        <taxon>Chlamydomonadales</taxon>
        <taxon>Volvocaceae</taxon>
        <taxon>Volvox</taxon>
    </lineage>
</organism>
<dbReference type="EMBL" id="BNCP01000062">
    <property type="protein sequence ID" value="GIL91064.1"/>
    <property type="molecule type" value="Genomic_DNA"/>
</dbReference>
<evidence type="ECO:0000313" key="1">
    <source>
        <dbReference type="EMBL" id="GIL91064.1"/>
    </source>
</evidence>
<sequence>MEPTLITEGLASLPALLLEAIWSRLSFVARRNLRAACRNLRLRIDTELLQTAVVPSYDCATHNPSLLSHAQLPPEVRCILKSTSSQARGSAVQTMYDTVPATAPYLSPVGLRQTRGPEPALTAASANPAGASSTASSTFTTGRFQSLRVLVLTGGVASYTHRPSFPTALRPASLPTPTSFLAPFTSAAASLSHLVLLDPALLLSERDIATIAAAFPFLVSLQLLASPGRDVRAVVPPLGALCTCARLRSLVLDLGRSAVLSAGCRSSLGLLTQLTHLVLGLADTSGDELEAPATPVRSLGCCCASTSDMPCLMQQQHHHHLHHVCCSPHKAAQTYSVQSQAWGPQVLQADAVAICCCNCMVAARVGGVEASLYMLARANLKSLELRFISFGFY</sequence>
<evidence type="ECO:0000313" key="2">
    <source>
        <dbReference type="Proteomes" id="UP000747110"/>
    </source>
</evidence>
<name>A0A8J4CW80_9CHLO</name>
<protein>
    <recommendedName>
        <fullName evidence="3">F-box domain-containing protein</fullName>
    </recommendedName>
</protein>
<comment type="caution">
    <text evidence="1">The sequence shown here is derived from an EMBL/GenBank/DDBJ whole genome shotgun (WGS) entry which is preliminary data.</text>
</comment>
<keyword evidence="2" id="KW-1185">Reference proteome</keyword>
<accession>A0A8J4CW80</accession>
<feature type="non-terminal residue" evidence="1">
    <location>
        <position position="393"/>
    </location>
</feature>
<dbReference type="Proteomes" id="UP000747110">
    <property type="component" value="Unassembled WGS sequence"/>
</dbReference>
<reference evidence="1" key="1">
    <citation type="journal article" date="2021" name="Proc. Natl. Acad. Sci. U.S.A.">
        <title>Three genomes in the algal genus Volvox reveal the fate of a haploid sex-determining region after a transition to homothallism.</title>
        <authorList>
            <person name="Yamamoto K."/>
            <person name="Hamaji T."/>
            <person name="Kawai-Toyooka H."/>
            <person name="Matsuzaki R."/>
            <person name="Takahashi F."/>
            <person name="Nishimura Y."/>
            <person name="Kawachi M."/>
            <person name="Noguchi H."/>
            <person name="Minakuchi Y."/>
            <person name="Umen J.G."/>
            <person name="Toyoda A."/>
            <person name="Nozaki H."/>
        </authorList>
    </citation>
    <scope>NUCLEOTIDE SEQUENCE</scope>
    <source>
        <strain evidence="1">NIES-3786</strain>
    </source>
</reference>
<proteinExistence type="predicted"/>
<dbReference type="AlphaFoldDB" id="A0A8J4CW80"/>